<dbReference type="OMA" id="AHAQYMV"/>
<dbReference type="PANTHER" id="PTHR10909:SF250">
    <property type="entry name" value="PEROXISOMAL ACYL-COENZYME A OXIDASE 1"/>
    <property type="match status" value="1"/>
</dbReference>
<reference evidence="19" key="1">
    <citation type="submission" date="2022-08" db="UniProtKB">
        <authorList>
            <consortium name="EnsemblMetazoa"/>
        </authorList>
    </citation>
    <scope>IDENTIFICATION</scope>
    <source>
        <strain evidence="19">05x7-T-G4-1.051#20</strain>
    </source>
</reference>
<dbReference type="Pfam" id="PF22924">
    <property type="entry name" value="ACOX_C_alpha1"/>
    <property type="match status" value="1"/>
</dbReference>
<keyword evidence="20" id="KW-1185">Reference proteome</keyword>
<dbReference type="GO" id="GO:0003997">
    <property type="term" value="F:acyl-CoA oxidase activity"/>
    <property type="evidence" value="ECO:0007669"/>
    <property type="project" value="InterPro"/>
</dbReference>
<dbReference type="InterPro" id="IPR036250">
    <property type="entry name" value="AcylCo_DH-like_C"/>
</dbReference>
<dbReference type="AlphaFoldDB" id="A0A8W8NDH2"/>
<evidence type="ECO:0000256" key="13">
    <source>
        <dbReference type="PIRNR" id="PIRNR000168"/>
    </source>
</evidence>
<dbReference type="EnsemblMetazoa" id="G4863.4">
    <property type="protein sequence ID" value="G4863.4:cds"/>
    <property type="gene ID" value="G4863"/>
</dbReference>
<dbReference type="SUPFAM" id="SSF47203">
    <property type="entry name" value="Acyl-CoA dehydrogenase C-terminal domain-like"/>
    <property type="match status" value="2"/>
</dbReference>
<feature type="domain" description="Acyl-CoA oxidase C-alpha1" evidence="18">
    <location>
        <begin position="282"/>
        <end position="443"/>
    </location>
</feature>
<evidence type="ECO:0000256" key="9">
    <source>
        <dbReference type="ARBA" id="ARBA00022840"/>
    </source>
</evidence>
<dbReference type="FunFam" id="1.20.140.10:FF:000005">
    <property type="entry name" value="Acyl-coenzyme A oxidase"/>
    <property type="match status" value="1"/>
</dbReference>
<evidence type="ECO:0000259" key="18">
    <source>
        <dbReference type="Pfam" id="PF22924"/>
    </source>
</evidence>
<dbReference type="InterPro" id="IPR002655">
    <property type="entry name" value="Acyl-CoA_oxidase_C"/>
</dbReference>
<evidence type="ECO:0000256" key="2">
    <source>
        <dbReference type="ARBA" id="ARBA00004275"/>
    </source>
</evidence>
<sequence length="667" mass="75528">MATTTGVNSDLAKERNNSTFDVEELSNFIYRGPEKVKRRRYLHNLATKDPFFRKFKPWAFQTREEQYEICLQKHLYINKKCKELNLTEPVDKFFYTEAAAPHENSPIGLHTVMFIPTIEKQGTEEQKKRWLPLAESLKMIGTYAQTEMGHGTFIRGLETTATYDPRTREFILNSPTITSMKYWPGNLGKTTNHCLVMAQLYTQGKNCGIHMFMVQIRDLETHMPLAGIEVGDIGPKFGYGTNDNGFLRLSNVRIPRENMLMRYSKVLEDGTYVKPPNAKIAYGSMVLVRAAIVTDAARALAQACVISIRYSAVRRQTEVSPGGEEAQIIDYQTQQYRLFPLLATSYAMYFAGRFMYDFYLKTTAEIEGGNLDSMPQLHAISAGLKAFSSWMCSAGVETCRLCCGGHGYSHASGLPKIYIDVVPGCTYEGENNVMMLQVARFLMKMYGKLQNGEALPTFMQYMSTDLNKKSCMTEEVALNCLVMAYEHRAARMIRDAAASMEKLVQSGKSPVEAWNGSTVMLTWAAIAHCHAFVTKLFVETVVKSRMDSKVQSALTSLCKLYAVHGIVENLGGFIQDQFFDSKQVKILQKKLMQLLAEIRPNAVAFVDAFDYPDEVLQSCLGRYDGQVYQALYDYAKSSPMNEKEVLDSYYKYIKPAQNGKYQQYSKL</sequence>
<comment type="cofactor">
    <cofactor evidence="1">
        <name>FAD</name>
        <dbReference type="ChEBI" id="CHEBI:57692"/>
    </cofactor>
</comment>
<proteinExistence type="inferred from homology"/>
<keyword evidence="5 13" id="KW-0285">Flavoprotein</keyword>
<evidence type="ECO:0000256" key="8">
    <source>
        <dbReference type="ARBA" id="ARBA00022832"/>
    </source>
</evidence>
<feature type="active site" description="Proton acceptor" evidence="14">
    <location>
        <position position="428"/>
    </location>
</feature>
<accession>A0A8W8NDH2</accession>
<keyword evidence="8" id="KW-0276">Fatty acid metabolism</keyword>
<evidence type="ECO:0000256" key="1">
    <source>
        <dbReference type="ARBA" id="ARBA00001974"/>
    </source>
</evidence>
<dbReference type="GO" id="GO:0071949">
    <property type="term" value="F:FAD binding"/>
    <property type="evidence" value="ECO:0007669"/>
    <property type="project" value="InterPro"/>
</dbReference>
<comment type="similarity">
    <text evidence="4 13">Belongs to the acyl-CoA oxidase family.</text>
</comment>
<keyword evidence="9" id="KW-0067">ATP-binding</keyword>
<dbReference type="Gene3D" id="1.10.540.10">
    <property type="entry name" value="Acyl-CoA dehydrogenase/oxidase, N-terminal domain"/>
    <property type="match status" value="1"/>
</dbReference>
<dbReference type="FunFam" id="2.40.110.10:FF:000003">
    <property type="entry name" value="Acyl-coenzyme A oxidase"/>
    <property type="match status" value="1"/>
</dbReference>
<protein>
    <recommendedName>
        <fullName evidence="13">Acyl-coenzyme A oxidase</fullName>
    </recommendedName>
</protein>
<keyword evidence="7 13" id="KW-0274">FAD</keyword>
<evidence type="ECO:0000256" key="5">
    <source>
        <dbReference type="ARBA" id="ARBA00022630"/>
    </source>
</evidence>
<dbReference type="GO" id="GO:0055088">
    <property type="term" value="P:lipid homeostasis"/>
    <property type="evidence" value="ECO:0007669"/>
    <property type="project" value="TreeGrafter"/>
</dbReference>
<keyword evidence="12" id="KW-0576">Peroxisome</keyword>
<dbReference type="GO" id="GO:0005504">
    <property type="term" value="F:fatty acid binding"/>
    <property type="evidence" value="ECO:0007669"/>
    <property type="project" value="TreeGrafter"/>
</dbReference>
<feature type="domain" description="Acyl-CoA oxidase C-terminal" evidence="16">
    <location>
        <begin position="479"/>
        <end position="656"/>
    </location>
</feature>
<dbReference type="Gene3D" id="2.40.110.10">
    <property type="entry name" value="Butyryl-CoA Dehydrogenase, subunit A, domain 2"/>
    <property type="match status" value="1"/>
</dbReference>
<dbReference type="FunFam" id="1.10.540.10:FF:000006">
    <property type="entry name" value="Acyl-coenzyme A oxidase"/>
    <property type="match status" value="1"/>
</dbReference>
<dbReference type="EnsemblMetazoa" id="G4863.2">
    <property type="protein sequence ID" value="G4863.2:cds"/>
    <property type="gene ID" value="G4863"/>
</dbReference>
<dbReference type="Pfam" id="PF01756">
    <property type="entry name" value="ACOX"/>
    <property type="match status" value="1"/>
</dbReference>
<dbReference type="SUPFAM" id="SSF56645">
    <property type="entry name" value="Acyl-CoA dehydrogenase NM domain-like"/>
    <property type="match status" value="1"/>
</dbReference>
<keyword evidence="6" id="KW-0547">Nucleotide-binding</keyword>
<dbReference type="Proteomes" id="UP000005408">
    <property type="component" value="Unassembled WGS sequence"/>
</dbReference>
<evidence type="ECO:0000256" key="6">
    <source>
        <dbReference type="ARBA" id="ARBA00022741"/>
    </source>
</evidence>
<evidence type="ECO:0000256" key="14">
    <source>
        <dbReference type="PIRSR" id="PIRSR000168-1"/>
    </source>
</evidence>
<dbReference type="EnsemblMetazoa" id="G4863.3">
    <property type="protein sequence ID" value="G4863.3:cds"/>
    <property type="gene ID" value="G4863"/>
</dbReference>
<feature type="binding site" evidence="15">
    <location>
        <position position="185"/>
    </location>
    <ligand>
        <name>FAD</name>
        <dbReference type="ChEBI" id="CHEBI:57692"/>
    </ligand>
</feature>
<dbReference type="PANTHER" id="PTHR10909">
    <property type="entry name" value="ELECTRON TRANSPORT OXIDOREDUCTASE"/>
    <property type="match status" value="1"/>
</dbReference>
<feature type="domain" description="Acyl-coenzyme A oxidase N-terminal" evidence="17">
    <location>
        <begin position="21"/>
        <end position="140"/>
    </location>
</feature>
<dbReference type="FunFam" id="1.20.140.10:FF:000013">
    <property type="entry name" value="Acyl-coenzyme A oxidase"/>
    <property type="match status" value="1"/>
</dbReference>
<evidence type="ECO:0000259" key="17">
    <source>
        <dbReference type="Pfam" id="PF14749"/>
    </source>
</evidence>
<dbReference type="Pfam" id="PF14749">
    <property type="entry name" value="Acyl-CoA_ox_N"/>
    <property type="match status" value="1"/>
</dbReference>
<dbReference type="GO" id="GO:0005524">
    <property type="term" value="F:ATP binding"/>
    <property type="evidence" value="ECO:0007669"/>
    <property type="project" value="UniProtKB-KW"/>
</dbReference>
<evidence type="ECO:0000256" key="4">
    <source>
        <dbReference type="ARBA" id="ARBA00006288"/>
    </source>
</evidence>
<dbReference type="InterPro" id="IPR037069">
    <property type="entry name" value="AcylCoA_DH/ox_N_sf"/>
</dbReference>
<name>A0A8W8NDH2_MAGGI</name>
<dbReference type="InterPro" id="IPR009100">
    <property type="entry name" value="AcylCoA_DH/oxidase_NM_dom_sf"/>
</dbReference>
<evidence type="ECO:0000256" key="3">
    <source>
        <dbReference type="ARBA" id="ARBA00004846"/>
    </source>
</evidence>
<evidence type="ECO:0000256" key="12">
    <source>
        <dbReference type="ARBA" id="ARBA00023140"/>
    </source>
</evidence>
<dbReference type="OrthoDB" id="538336at2759"/>
<dbReference type="InterPro" id="IPR012258">
    <property type="entry name" value="Acyl-CoA_oxidase"/>
</dbReference>
<evidence type="ECO:0000256" key="7">
    <source>
        <dbReference type="ARBA" id="ARBA00022827"/>
    </source>
</evidence>
<dbReference type="InterPro" id="IPR029320">
    <property type="entry name" value="Acyl-CoA_ox_N"/>
</dbReference>
<evidence type="ECO:0000313" key="19">
    <source>
        <dbReference type="EnsemblMetazoa" id="G4863.2:cds"/>
    </source>
</evidence>
<dbReference type="GO" id="GO:0033540">
    <property type="term" value="P:fatty acid beta-oxidation using acyl-CoA oxidase"/>
    <property type="evidence" value="ECO:0007669"/>
    <property type="project" value="TreeGrafter"/>
</dbReference>
<dbReference type="GO" id="GO:0005777">
    <property type="term" value="C:peroxisome"/>
    <property type="evidence" value="ECO:0007669"/>
    <property type="project" value="UniProtKB-SubCell"/>
</dbReference>
<evidence type="ECO:0000256" key="10">
    <source>
        <dbReference type="ARBA" id="ARBA00023002"/>
    </source>
</evidence>
<dbReference type="Gene3D" id="1.20.140.10">
    <property type="entry name" value="Butyryl-CoA Dehydrogenase, subunit A, domain 3"/>
    <property type="match status" value="2"/>
</dbReference>
<evidence type="ECO:0000259" key="16">
    <source>
        <dbReference type="Pfam" id="PF01756"/>
    </source>
</evidence>
<evidence type="ECO:0000256" key="11">
    <source>
        <dbReference type="ARBA" id="ARBA00023098"/>
    </source>
</evidence>
<evidence type="ECO:0000313" key="20">
    <source>
        <dbReference type="Proteomes" id="UP000005408"/>
    </source>
</evidence>
<keyword evidence="10" id="KW-0560">Oxidoreductase</keyword>
<dbReference type="InterPro" id="IPR046373">
    <property type="entry name" value="Acyl-CoA_Oxase/DH_mid-dom_sf"/>
</dbReference>
<feature type="binding site" evidence="15">
    <location>
        <position position="146"/>
    </location>
    <ligand>
        <name>FAD</name>
        <dbReference type="ChEBI" id="CHEBI:57692"/>
    </ligand>
</feature>
<dbReference type="PIRSF" id="PIRSF000168">
    <property type="entry name" value="Acyl-CoA_oxidase"/>
    <property type="match status" value="1"/>
</dbReference>
<keyword evidence="11" id="KW-0443">Lipid metabolism</keyword>
<evidence type="ECO:0000256" key="15">
    <source>
        <dbReference type="PIRSR" id="PIRSR000168-2"/>
    </source>
</evidence>
<organism evidence="19 20">
    <name type="scientific">Magallana gigas</name>
    <name type="common">Pacific oyster</name>
    <name type="synonym">Crassostrea gigas</name>
    <dbReference type="NCBI Taxonomy" id="29159"/>
    <lineage>
        <taxon>Eukaryota</taxon>
        <taxon>Metazoa</taxon>
        <taxon>Spiralia</taxon>
        <taxon>Lophotrochozoa</taxon>
        <taxon>Mollusca</taxon>
        <taxon>Bivalvia</taxon>
        <taxon>Autobranchia</taxon>
        <taxon>Pteriomorphia</taxon>
        <taxon>Ostreida</taxon>
        <taxon>Ostreoidea</taxon>
        <taxon>Ostreidae</taxon>
        <taxon>Magallana</taxon>
    </lineage>
</organism>
<comment type="pathway">
    <text evidence="3">Lipid metabolism; peroxisomal fatty acid beta-oxidation.</text>
</comment>
<dbReference type="InterPro" id="IPR055060">
    <property type="entry name" value="ACOX_C_alpha1"/>
</dbReference>
<comment type="subcellular location">
    <subcellularLocation>
        <location evidence="2">Peroxisome</location>
    </subcellularLocation>
</comment>